<proteinExistence type="predicted"/>
<dbReference type="AlphaFoldDB" id="A0A7I4Y524"/>
<reference evidence="2" key="1">
    <citation type="submission" date="2020-12" db="UniProtKB">
        <authorList>
            <consortium name="WormBaseParasite"/>
        </authorList>
    </citation>
    <scope>IDENTIFICATION</scope>
    <source>
        <strain evidence="2">MHco3</strain>
    </source>
</reference>
<protein>
    <submittedName>
        <fullName evidence="2">Flagellar export protein FliJ</fullName>
    </submittedName>
</protein>
<name>A0A7I4Y524_HAECO</name>
<organism evidence="1 2">
    <name type="scientific">Haemonchus contortus</name>
    <name type="common">Barber pole worm</name>
    <dbReference type="NCBI Taxonomy" id="6289"/>
    <lineage>
        <taxon>Eukaryota</taxon>
        <taxon>Metazoa</taxon>
        <taxon>Ecdysozoa</taxon>
        <taxon>Nematoda</taxon>
        <taxon>Chromadorea</taxon>
        <taxon>Rhabditida</taxon>
        <taxon>Rhabditina</taxon>
        <taxon>Rhabditomorpha</taxon>
        <taxon>Strongyloidea</taxon>
        <taxon>Trichostrongylidae</taxon>
        <taxon>Haemonchus</taxon>
    </lineage>
</organism>
<evidence type="ECO:0000313" key="1">
    <source>
        <dbReference type="Proteomes" id="UP000025227"/>
    </source>
</evidence>
<keyword evidence="1" id="KW-1185">Reference proteome</keyword>
<dbReference type="Proteomes" id="UP000025227">
    <property type="component" value="Unplaced"/>
</dbReference>
<dbReference type="WBParaSite" id="HCON_00056610-00001">
    <property type="protein sequence ID" value="HCON_00056610-00001"/>
    <property type="gene ID" value="HCON_00056610"/>
</dbReference>
<evidence type="ECO:0000313" key="2">
    <source>
        <dbReference type="WBParaSite" id="HCON_00056610-00001"/>
    </source>
</evidence>
<accession>A0A7I4Y524</accession>
<sequence>MKTLDQRIEVIDKGLAKAENRLQMEKSEQASTEVIMVRKVTREEEDQEKILTDDEYMDRLFEETVRKKGKGMMRLSNPELR</sequence>